<comment type="caution">
    <text evidence="1">The sequence shown here is derived from an EMBL/GenBank/DDBJ whole genome shotgun (WGS) entry which is preliminary data.</text>
</comment>
<evidence type="ECO:0000313" key="1">
    <source>
        <dbReference type="EMBL" id="KAH9805421.1"/>
    </source>
</evidence>
<accession>A0ACB8P5N9</accession>
<gene>
    <name evidence="1" type="ORF">KPL71_002420</name>
</gene>
<dbReference type="Proteomes" id="UP000829398">
    <property type="component" value="Chromosome 1"/>
</dbReference>
<name>A0ACB8P5N9_CITSI</name>
<evidence type="ECO:0000313" key="2">
    <source>
        <dbReference type="Proteomes" id="UP000829398"/>
    </source>
</evidence>
<organism evidence="1 2">
    <name type="scientific">Citrus sinensis</name>
    <name type="common">Sweet orange</name>
    <name type="synonym">Citrus aurantium var. sinensis</name>
    <dbReference type="NCBI Taxonomy" id="2711"/>
    <lineage>
        <taxon>Eukaryota</taxon>
        <taxon>Viridiplantae</taxon>
        <taxon>Streptophyta</taxon>
        <taxon>Embryophyta</taxon>
        <taxon>Tracheophyta</taxon>
        <taxon>Spermatophyta</taxon>
        <taxon>Magnoliopsida</taxon>
        <taxon>eudicotyledons</taxon>
        <taxon>Gunneridae</taxon>
        <taxon>Pentapetalae</taxon>
        <taxon>rosids</taxon>
        <taxon>malvids</taxon>
        <taxon>Sapindales</taxon>
        <taxon>Rutaceae</taxon>
        <taxon>Aurantioideae</taxon>
        <taxon>Citrus</taxon>
    </lineage>
</organism>
<reference evidence="2" key="1">
    <citation type="journal article" date="2023" name="Hortic. Res.">
        <title>A chromosome-level phased genome enabling allele-level studies in sweet orange: a case study on citrus Huanglongbing tolerance.</title>
        <authorList>
            <person name="Wu B."/>
            <person name="Yu Q."/>
            <person name="Deng Z."/>
            <person name="Duan Y."/>
            <person name="Luo F."/>
            <person name="Gmitter F. Jr."/>
        </authorList>
    </citation>
    <scope>NUCLEOTIDE SEQUENCE [LARGE SCALE GENOMIC DNA]</scope>
    <source>
        <strain evidence="2">cv. Valencia</strain>
    </source>
</reference>
<dbReference type="EMBL" id="CM039170">
    <property type="protein sequence ID" value="KAH9805421.1"/>
    <property type="molecule type" value="Genomic_DNA"/>
</dbReference>
<protein>
    <submittedName>
        <fullName evidence="1">Vacuolar protein sorting-associated protein 51-like</fullName>
    </submittedName>
</protein>
<sequence>MSGDEVPLDEKARRMRDLLSSFYGPDPSMSPNPPSKFAPFDAINSNSFNADHYLNLLIHKSSLEGLLQRHVGMAAEIKNLDTDLQMLVYENYNKFISATDAIKRMNSNIMGMESNMEQLLEKFIYDLPARLGKCIKSEAYADAVRFYTGAMPIFKAYGDSSFQDCKRASEEAIAIIIKNLQGKLFSDSESIQARAEAAMLLKQLDFPVDSLKEKLFEKLEQSLGDLQLKDEDISRCLLMSNDPSKLENHPESVAATVHEASVQEFVEAVRAYRVIFPDSDKQLIKLAQELVTKNFETGEQYGKKRIRAADLLAVLRMIWKEVLQMDEVLHESVLSEFSLEAVQITVKHHVASRFSHLLHDISDALAKVYVGQKEGMEEFPLQVALGASKKAVLQGSMDILLCFYISAALKLGICHLDFRQLLDDDLELLVKLRESILNWVQEGFQDFFRELHGRFLLLSGRNNSSSQVHGVAEGTQGDRILASLVLVLAQLSVFIEQTAIQRITEANKPPFIFMLEIAASFAGGGIRLYENGPAFVPGEICRSFRSAGEKLLHHHKEPREVHMFVDLLLQELEAIEKEVKQVLPQGLLRRHQRNDSNGSTNSSRSNPLREGKLSRTNTQKARSQLLETHLAKLFKQKVEIFTKVECTQESVITTIVKFSLKSLQEFVRHQTFNRSGFQQIQLDIQYLRTPLKEAAENEAAIDFLIDEVSVAAAERCLDPIPLEQPILDKLIQAKLTKSLSQSAVSS</sequence>
<keyword evidence="2" id="KW-1185">Reference proteome</keyword>
<proteinExistence type="predicted"/>